<keyword evidence="3" id="KW-0648">Protein biosynthesis</keyword>
<evidence type="ECO:0000313" key="3">
    <source>
        <dbReference type="EMBL" id="MFC0082483.1"/>
    </source>
</evidence>
<reference evidence="3 4" key="1">
    <citation type="submission" date="2024-09" db="EMBL/GenBank/DDBJ databases">
        <authorList>
            <person name="Sun Q."/>
            <person name="Mori K."/>
        </authorList>
    </citation>
    <scope>NUCLEOTIDE SEQUENCE [LARGE SCALE GENOMIC DNA]</scope>
    <source>
        <strain evidence="3 4">JCM 15389</strain>
    </source>
</reference>
<dbReference type="RefSeq" id="WP_377790078.1">
    <property type="nucleotide sequence ID" value="NZ_JBHLYQ010000108.1"/>
</dbReference>
<keyword evidence="3" id="KW-0396">Initiation factor</keyword>
<dbReference type="Pfam" id="PF04760">
    <property type="entry name" value="IF2_N"/>
    <property type="match status" value="1"/>
</dbReference>
<proteinExistence type="predicted"/>
<gene>
    <name evidence="3" type="ORF">ACFFRE_10110</name>
</gene>
<evidence type="ECO:0000313" key="4">
    <source>
        <dbReference type="Proteomes" id="UP001589788"/>
    </source>
</evidence>
<organism evidence="3 4">
    <name type="scientific">Aciditerrimonas ferrireducens</name>
    <dbReference type="NCBI Taxonomy" id="667306"/>
    <lineage>
        <taxon>Bacteria</taxon>
        <taxon>Bacillati</taxon>
        <taxon>Actinomycetota</taxon>
        <taxon>Acidimicrobiia</taxon>
        <taxon>Acidimicrobiales</taxon>
        <taxon>Acidimicrobiaceae</taxon>
        <taxon>Aciditerrimonas</taxon>
    </lineage>
</organism>
<dbReference type="EMBL" id="JBHLYQ010000108">
    <property type="protein sequence ID" value="MFC0082483.1"/>
    <property type="molecule type" value="Genomic_DNA"/>
</dbReference>
<feature type="compositionally biased region" description="Low complexity" evidence="1">
    <location>
        <begin position="59"/>
        <end position="82"/>
    </location>
</feature>
<name>A0ABV6C5A6_9ACTN</name>
<feature type="non-terminal residue" evidence="3">
    <location>
        <position position="88"/>
    </location>
</feature>
<dbReference type="GO" id="GO:0003743">
    <property type="term" value="F:translation initiation factor activity"/>
    <property type="evidence" value="ECO:0007669"/>
    <property type="project" value="UniProtKB-KW"/>
</dbReference>
<feature type="domain" description="Translation initiation factor IF-2 N-terminal" evidence="2">
    <location>
        <begin position="2"/>
        <end position="53"/>
    </location>
</feature>
<dbReference type="Gene3D" id="1.10.10.2480">
    <property type="match status" value="1"/>
</dbReference>
<feature type="compositionally biased region" description="Basic and acidic residues" evidence="1">
    <location>
        <begin position="43"/>
        <end position="57"/>
    </location>
</feature>
<feature type="region of interest" description="Disordered" evidence="1">
    <location>
        <begin position="36"/>
        <end position="88"/>
    </location>
</feature>
<evidence type="ECO:0000259" key="2">
    <source>
        <dbReference type="Pfam" id="PF04760"/>
    </source>
</evidence>
<protein>
    <submittedName>
        <fullName evidence="3">Translation initiation factor IF-2 N-terminal domain-containing protein</fullName>
    </submittedName>
</protein>
<dbReference type="Proteomes" id="UP001589788">
    <property type="component" value="Unassembled WGS sequence"/>
</dbReference>
<evidence type="ECO:0000256" key="1">
    <source>
        <dbReference type="SAM" id="MobiDB-lite"/>
    </source>
</evidence>
<sequence length="88" mass="9032">MPKKIRVYELAKELGLSNKEALDLCLSLGIGVKSHSSSIEDAQADRVRRKADREGLRRAPTAEASATPAQPAAGPAADGAGPAPAPGT</sequence>
<keyword evidence="4" id="KW-1185">Reference proteome</keyword>
<accession>A0ABV6C5A6</accession>
<comment type="caution">
    <text evidence="3">The sequence shown here is derived from an EMBL/GenBank/DDBJ whole genome shotgun (WGS) entry which is preliminary data.</text>
</comment>
<dbReference type="InterPro" id="IPR006847">
    <property type="entry name" value="IF2_N"/>
</dbReference>